<feature type="domain" description="3-hydroxyisobutyrate dehydrogenase-like NAD-binding" evidence="6">
    <location>
        <begin position="159"/>
        <end position="277"/>
    </location>
</feature>
<keyword evidence="2" id="KW-0560">Oxidoreductase</keyword>
<dbReference type="InterPro" id="IPR036291">
    <property type="entry name" value="NAD(P)-bd_dom_sf"/>
</dbReference>
<evidence type="ECO:0000256" key="3">
    <source>
        <dbReference type="ARBA" id="ARBA00023027"/>
    </source>
</evidence>
<dbReference type="EMBL" id="CP049257">
    <property type="protein sequence ID" value="QIG46210.1"/>
    <property type="molecule type" value="Genomic_DNA"/>
</dbReference>
<evidence type="ECO:0000313" key="7">
    <source>
        <dbReference type="EMBL" id="QIG46210.1"/>
    </source>
</evidence>
<evidence type="ECO:0000259" key="5">
    <source>
        <dbReference type="Pfam" id="PF03446"/>
    </source>
</evidence>
<dbReference type="PIRSF" id="PIRSF000103">
    <property type="entry name" value="HIBADH"/>
    <property type="match status" value="1"/>
</dbReference>
<comment type="similarity">
    <text evidence="1">Belongs to the HIBADH-related family.</text>
</comment>
<dbReference type="InterPro" id="IPR051265">
    <property type="entry name" value="HIBADH-related_NP60_sf"/>
</dbReference>
<protein>
    <submittedName>
        <fullName evidence="7">NAD(P)-dependent oxidoreductase</fullName>
    </submittedName>
</protein>
<dbReference type="SUPFAM" id="SSF51735">
    <property type="entry name" value="NAD(P)-binding Rossmann-fold domains"/>
    <property type="match status" value="1"/>
</dbReference>
<dbReference type="Proteomes" id="UP000502996">
    <property type="component" value="Chromosome"/>
</dbReference>
<keyword evidence="8" id="KW-1185">Reference proteome</keyword>
<name>A0A6G6WMC7_9ACTN</name>
<dbReference type="GO" id="GO:0016491">
    <property type="term" value="F:oxidoreductase activity"/>
    <property type="evidence" value="ECO:0007669"/>
    <property type="project" value="UniProtKB-KW"/>
</dbReference>
<dbReference type="Gene3D" id="3.40.50.720">
    <property type="entry name" value="NAD(P)-binding Rossmann-like Domain"/>
    <property type="match status" value="1"/>
</dbReference>
<dbReference type="InterPro" id="IPR006115">
    <property type="entry name" value="6PGDH_NADP-bd"/>
</dbReference>
<dbReference type="Pfam" id="PF03446">
    <property type="entry name" value="NAD_binding_2"/>
    <property type="match status" value="1"/>
</dbReference>
<reference evidence="7 8" key="1">
    <citation type="submission" date="2020-02" db="EMBL/GenBank/DDBJ databases">
        <title>Full genome sequence of Nocardioides sp. R-3366.</title>
        <authorList>
            <person name="Im W.-T."/>
        </authorList>
    </citation>
    <scope>NUCLEOTIDE SEQUENCE [LARGE SCALE GENOMIC DNA]</scope>
    <source>
        <strain evidence="7 8">R-3366</strain>
    </source>
</reference>
<gene>
    <name evidence="7" type="ORF">G5V58_23380</name>
</gene>
<evidence type="ECO:0000256" key="1">
    <source>
        <dbReference type="ARBA" id="ARBA00009080"/>
    </source>
</evidence>
<organism evidence="7 8">
    <name type="scientific">Nocardioides anomalus</name>
    <dbReference type="NCBI Taxonomy" id="2712223"/>
    <lineage>
        <taxon>Bacteria</taxon>
        <taxon>Bacillati</taxon>
        <taxon>Actinomycetota</taxon>
        <taxon>Actinomycetes</taxon>
        <taxon>Propionibacteriales</taxon>
        <taxon>Nocardioidaceae</taxon>
        <taxon>Nocardioides</taxon>
    </lineage>
</organism>
<accession>A0A6G6WMC7</accession>
<feature type="domain" description="6-phosphogluconate dehydrogenase NADP-binding" evidence="5">
    <location>
        <begin position="2"/>
        <end position="155"/>
    </location>
</feature>
<dbReference type="InterPro" id="IPR015815">
    <property type="entry name" value="HIBADH-related"/>
</dbReference>
<evidence type="ECO:0000256" key="4">
    <source>
        <dbReference type="PIRSR" id="PIRSR000103-1"/>
    </source>
</evidence>
<dbReference type="Pfam" id="PF14833">
    <property type="entry name" value="NAD_binding_11"/>
    <property type="match status" value="1"/>
</dbReference>
<dbReference type="GO" id="GO:0050661">
    <property type="term" value="F:NADP binding"/>
    <property type="evidence" value="ECO:0007669"/>
    <property type="project" value="InterPro"/>
</dbReference>
<dbReference type="InterPro" id="IPR013328">
    <property type="entry name" value="6PGD_dom2"/>
</dbReference>
<dbReference type="KEGG" id="nano:G5V58_23380"/>
<sequence length="279" mass="28856">MAVLGTGKMGAGMARQLVQHGFDVRVWNRSRDKAEPLAEDGATVADSATEAVRGAEVVLPMLFDADSVLAVLDEAADGFGQGVLLVQSTTVGLEQPRVADAARSRGLRVLDAPVLGTRKPAEEGKLTVLASGDPADRDEAQPVLDAIGAKTVWVGDEVGMASRLKLACNAWVASITAATAQSVALAEGLGLDPRLFLHAIEGSPTDAAYAQLKGDAMISGEMPVAFDVDGISKDLGLIRQAADEGGVSAELLEALQGLFRRASEQGHGGADMAAVRKAF</sequence>
<keyword evidence="3" id="KW-0520">NAD</keyword>
<feature type="active site" evidence="4">
    <location>
        <position position="165"/>
    </location>
</feature>
<dbReference type="PANTHER" id="PTHR43580">
    <property type="entry name" value="OXIDOREDUCTASE GLYR1-RELATED"/>
    <property type="match status" value="1"/>
</dbReference>
<dbReference type="Gene3D" id="1.10.1040.10">
    <property type="entry name" value="N-(1-d-carboxylethyl)-l-norvaline Dehydrogenase, domain 2"/>
    <property type="match status" value="1"/>
</dbReference>
<dbReference type="InterPro" id="IPR008927">
    <property type="entry name" value="6-PGluconate_DH-like_C_sf"/>
</dbReference>
<proteinExistence type="inferred from homology"/>
<evidence type="ECO:0000259" key="6">
    <source>
        <dbReference type="Pfam" id="PF14833"/>
    </source>
</evidence>
<dbReference type="SUPFAM" id="SSF48179">
    <property type="entry name" value="6-phosphogluconate dehydrogenase C-terminal domain-like"/>
    <property type="match status" value="1"/>
</dbReference>
<dbReference type="GO" id="GO:0051287">
    <property type="term" value="F:NAD binding"/>
    <property type="evidence" value="ECO:0007669"/>
    <property type="project" value="InterPro"/>
</dbReference>
<dbReference type="InterPro" id="IPR029154">
    <property type="entry name" value="HIBADH-like_NADP-bd"/>
</dbReference>
<dbReference type="PANTHER" id="PTHR43580:SF2">
    <property type="entry name" value="CYTOKINE-LIKE NUCLEAR FACTOR N-PAC"/>
    <property type="match status" value="1"/>
</dbReference>
<dbReference type="AlphaFoldDB" id="A0A6G6WMC7"/>
<evidence type="ECO:0000313" key="8">
    <source>
        <dbReference type="Proteomes" id="UP000502996"/>
    </source>
</evidence>
<evidence type="ECO:0000256" key="2">
    <source>
        <dbReference type="ARBA" id="ARBA00023002"/>
    </source>
</evidence>